<evidence type="ECO:0000256" key="4">
    <source>
        <dbReference type="ARBA" id="ARBA00023002"/>
    </source>
</evidence>
<evidence type="ECO:0000313" key="8">
    <source>
        <dbReference type="EMBL" id="EXI87426.1"/>
    </source>
</evidence>
<dbReference type="Proteomes" id="UP000022141">
    <property type="component" value="Unassembled WGS sequence"/>
</dbReference>
<dbReference type="eggNOG" id="COG0473">
    <property type="taxonomic scope" value="Bacteria"/>
</dbReference>
<keyword evidence="3" id="KW-0479">Metal-binding</keyword>
<dbReference type="PANTHER" id="PTHR43275">
    <property type="entry name" value="D-MALATE DEHYDROGENASE [DECARBOXYLATING]"/>
    <property type="match status" value="1"/>
</dbReference>
<comment type="caution">
    <text evidence="8">The sequence shown here is derived from an EMBL/GenBank/DDBJ whole genome shotgun (WGS) entry which is preliminary data.</text>
</comment>
<dbReference type="Gene3D" id="3.40.718.10">
    <property type="entry name" value="Isopropylmalate Dehydrogenase"/>
    <property type="match status" value="1"/>
</dbReference>
<comment type="cofactor">
    <cofactor evidence="1">
        <name>Mn(2+)</name>
        <dbReference type="ChEBI" id="CHEBI:29035"/>
    </cofactor>
</comment>
<gene>
    <name evidence="8" type="primary">leuB_2</name>
    <name evidence="8" type="ORF">AW11_02555</name>
</gene>
<evidence type="ECO:0000256" key="2">
    <source>
        <dbReference type="ARBA" id="ARBA00001946"/>
    </source>
</evidence>
<feature type="domain" description="Isopropylmalate dehydrogenase-like" evidence="7">
    <location>
        <begin position="8"/>
        <end position="356"/>
    </location>
</feature>
<dbReference type="Pfam" id="PF00180">
    <property type="entry name" value="Iso_dh"/>
    <property type="match status" value="1"/>
</dbReference>
<dbReference type="EC" id="1.1.1.85" evidence="8"/>
<name>A0A011PIS6_ACCRE</name>
<protein>
    <submittedName>
        <fullName evidence="8">3-isopropylmalate dehydrogenase</fullName>
        <ecNumber evidence="8">1.1.1.85</ecNumber>
    </submittedName>
</protein>
<evidence type="ECO:0000256" key="5">
    <source>
        <dbReference type="ARBA" id="ARBA00023027"/>
    </source>
</evidence>
<keyword evidence="9" id="KW-1185">Reference proteome</keyword>
<dbReference type="PANTHER" id="PTHR43275:SF1">
    <property type="entry name" value="D-MALATE DEHYDROGENASE [DECARBOXYLATING]"/>
    <property type="match status" value="1"/>
</dbReference>
<proteinExistence type="predicted"/>
<dbReference type="InterPro" id="IPR050501">
    <property type="entry name" value="ICDH/IPMDH"/>
</dbReference>
<organism evidence="8 9">
    <name type="scientific">Accumulibacter regalis</name>
    <dbReference type="NCBI Taxonomy" id="522306"/>
    <lineage>
        <taxon>Bacteria</taxon>
        <taxon>Pseudomonadati</taxon>
        <taxon>Pseudomonadota</taxon>
        <taxon>Betaproteobacteria</taxon>
        <taxon>Candidatus Accumulibacter</taxon>
    </lineage>
</organism>
<comment type="cofactor">
    <cofactor evidence="2">
        <name>Mg(2+)</name>
        <dbReference type="ChEBI" id="CHEBI:18420"/>
    </cofactor>
</comment>
<evidence type="ECO:0000256" key="3">
    <source>
        <dbReference type="ARBA" id="ARBA00022723"/>
    </source>
</evidence>
<dbReference type="GO" id="GO:0046872">
    <property type="term" value="F:metal ion binding"/>
    <property type="evidence" value="ECO:0007669"/>
    <property type="project" value="UniProtKB-KW"/>
</dbReference>
<dbReference type="EMBL" id="JEMY01000034">
    <property type="protein sequence ID" value="EXI87426.1"/>
    <property type="molecule type" value="Genomic_DNA"/>
</dbReference>
<evidence type="ECO:0000259" key="7">
    <source>
        <dbReference type="SMART" id="SM01329"/>
    </source>
</evidence>
<evidence type="ECO:0000256" key="1">
    <source>
        <dbReference type="ARBA" id="ARBA00001936"/>
    </source>
</evidence>
<reference evidence="8" key="1">
    <citation type="submission" date="2014-02" db="EMBL/GenBank/DDBJ databases">
        <title>Expanding our view of genomic diversity in Candidatus Accumulibacter clades.</title>
        <authorList>
            <person name="Skennerton C.T."/>
            <person name="Barr J.J."/>
            <person name="Slater F.R."/>
            <person name="Bond P.L."/>
            <person name="Tyson G.W."/>
        </authorList>
    </citation>
    <scope>NUCLEOTIDE SEQUENCE [LARGE SCALE GENOMIC DNA]</scope>
</reference>
<dbReference type="SUPFAM" id="SSF53659">
    <property type="entry name" value="Isocitrate/Isopropylmalate dehydrogenase-like"/>
    <property type="match status" value="1"/>
</dbReference>
<dbReference type="GO" id="GO:0003862">
    <property type="term" value="F:3-isopropylmalate dehydrogenase activity"/>
    <property type="evidence" value="ECO:0007669"/>
    <property type="project" value="UniProtKB-EC"/>
</dbReference>
<sequence length="362" mass="39065">MYNDPRFQIAVLPGDGIGPEVVQSCLLVLEVLRERLGGISFDFRQLDGGAAHYEQTGAVFSDETLAECRKADAVLLGAMGLPQVCYPDGTEVSAHFDLRMAMDIYAGLRPIRAYPRLPLVLADKRAVEIDLVVVREQSEGLLSSHGRGTLEDDRVRESMVVSRQGSRRVAEFAFELAGRRAKSKRRPGKVTCVDQANLLASMALFRKVVSEVAAEHPEVEAEYAHGDAIATNLVRAPWDFDVLVTENALGRLLADFSAALAGSQSLAPKADIGDRYAIFQPAHGSAAERTGQGSANPVAQILAAALMLDWLSDQHAEPRLAHGARILERAVDKAMSAIWPIDFGGEDGTAAITRAVIANIRG</sequence>
<keyword evidence="6" id="KW-0464">Manganese</keyword>
<dbReference type="InterPro" id="IPR024084">
    <property type="entry name" value="IsoPropMal-DH-like_dom"/>
</dbReference>
<dbReference type="AlphaFoldDB" id="A0A011PIS6"/>
<dbReference type="STRING" id="1454004.AW11_02555"/>
<evidence type="ECO:0000256" key="6">
    <source>
        <dbReference type="ARBA" id="ARBA00023211"/>
    </source>
</evidence>
<dbReference type="PATRIC" id="fig|1454004.3.peg.2640"/>
<accession>A0A011PIS6</accession>
<keyword evidence="5" id="KW-0520">NAD</keyword>
<keyword evidence="4 8" id="KW-0560">Oxidoreductase</keyword>
<evidence type="ECO:0000313" key="9">
    <source>
        <dbReference type="Proteomes" id="UP000022141"/>
    </source>
</evidence>
<dbReference type="SMART" id="SM01329">
    <property type="entry name" value="Iso_dh"/>
    <property type="match status" value="1"/>
</dbReference>